<evidence type="ECO:0000313" key="2">
    <source>
        <dbReference type="Proteomes" id="UP001500967"/>
    </source>
</evidence>
<sequence length="104" mass="11745">MSYIRVEVVRWVDAEWPGWMEVHLREADGSTATIVEKVPVLLWDELPATELGLPAQIDIPCDVLEREQDVVGRAYALVRLRFRIEAQGGRNTFRLPGGDVTGSR</sequence>
<evidence type="ECO:0000313" key="1">
    <source>
        <dbReference type="EMBL" id="GAA0221940.1"/>
    </source>
</evidence>
<protein>
    <submittedName>
        <fullName evidence="1">Uncharacterized protein</fullName>
    </submittedName>
</protein>
<dbReference type="Proteomes" id="UP001500967">
    <property type="component" value="Unassembled WGS sequence"/>
</dbReference>
<gene>
    <name evidence="1" type="ORF">GCM10009539_03900</name>
</gene>
<name>A0ABP3D2V4_9ACTN</name>
<dbReference type="EMBL" id="BAAAGX010000003">
    <property type="protein sequence ID" value="GAA0221940.1"/>
    <property type="molecule type" value="Genomic_DNA"/>
</dbReference>
<keyword evidence="2" id="KW-1185">Reference proteome</keyword>
<reference evidence="2" key="1">
    <citation type="journal article" date="2019" name="Int. J. Syst. Evol. Microbiol.">
        <title>The Global Catalogue of Microorganisms (GCM) 10K type strain sequencing project: providing services to taxonomists for standard genome sequencing and annotation.</title>
        <authorList>
            <consortium name="The Broad Institute Genomics Platform"/>
            <consortium name="The Broad Institute Genome Sequencing Center for Infectious Disease"/>
            <person name="Wu L."/>
            <person name="Ma J."/>
        </authorList>
    </citation>
    <scope>NUCLEOTIDE SEQUENCE [LARGE SCALE GENOMIC DNA]</scope>
    <source>
        <strain evidence="2">JCM 10425</strain>
    </source>
</reference>
<dbReference type="RefSeq" id="WP_344646965.1">
    <property type="nucleotide sequence ID" value="NZ_BAAAGX010000003.1"/>
</dbReference>
<organism evidence="1 2">
    <name type="scientific">Cryptosporangium japonicum</name>
    <dbReference type="NCBI Taxonomy" id="80872"/>
    <lineage>
        <taxon>Bacteria</taxon>
        <taxon>Bacillati</taxon>
        <taxon>Actinomycetota</taxon>
        <taxon>Actinomycetes</taxon>
        <taxon>Cryptosporangiales</taxon>
        <taxon>Cryptosporangiaceae</taxon>
        <taxon>Cryptosporangium</taxon>
    </lineage>
</organism>
<proteinExistence type="predicted"/>
<comment type="caution">
    <text evidence="1">The sequence shown here is derived from an EMBL/GenBank/DDBJ whole genome shotgun (WGS) entry which is preliminary data.</text>
</comment>
<accession>A0ABP3D2V4</accession>